<organism evidence="1 4">
    <name type="scientific">Rotaria magnacalcarata</name>
    <dbReference type="NCBI Taxonomy" id="392030"/>
    <lineage>
        <taxon>Eukaryota</taxon>
        <taxon>Metazoa</taxon>
        <taxon>Spiralia</taxon>
        <taxon>Gnathifera</taxon>
        <taxon>Rotifera</taxon>
        <taxon>Eurotatoria</taxon>
        <taxon>Bdelloidea</taxon>
        <taxon>Philodinida</taxon>
        <taxon>Philodinidae</taxon>
        <taxon>Rotaria</taxon>
    </lineage>
</organism>
<dbReference type="EMBL" id="CAJOBH010009722">
    <property type="protein sequence ID" value="CAF4147829.1"/>
    <property type="molecule type" value="Genomic_DNA"/>
</dbReference>
<accession>A0A815BR22</accession>
<dbReference type="AlphaFoldDB" id="A0A815BR22"/>
<dbReference type="Proteomes" id="UP000663855">
    <property type="component" value="Unassembled WGS sequence"/>
</dbReference>
<proteinExistence type="predicted"/>
<name>A0A815BR22_9BILA</name>
<evidence type="ECO:0000313" key="1">
    <source>
        <dbReference type="EMBL" id="CAF1272962.1"/>
    </source>
</evidence>
<comment type="caution">
    <text evidence="1">The sequence shown here is derived from an EMBL/GenBank/DDBJ whole genome shotgun (WGS) entry which is preliminary data.</text>
</comment>
<evidence type="ECO:0000313" key="3">
    <source>
        <dbReference type="EMBL" id="CAF4147829.1"/>
    </source>
</evidence>
<protein>
    <submittedName>
        <fullName evidence="1">Uncharacterized protein</fullName>
    </submittedName>
</protein>
<dbReference type="EMBL" id="CAJNOV010007206">
    <property type="protein sequence ID" value="CAF1272962.1"/>
    <property type="molecule type" value="Genomic_DNA"/>
</dbReference>
<gene>
    <name evidence="3" type="ORF">BYL167_LOCUS21373</name>
    <name evidence="1" type="ORF">CJN711_LOCUS15571</name>
    <name evidence="2" type="ORF">WKI299_LOCUS12085</name>
</gene>
<evidence type="ECO:0000313" key="4">
    <source>
        <dbReference type="Proteomes" id="UP000663855"/>
    </source>
</evidence>
<dbReference type="EMBL" id="CAJNRF010004527">
    <property type="protein sequence ID" value="CAF2060795.1"/>
    <property type="molecule type" value="Genomic_DNA"/>
</dbReference>
<dbReference type="Proteomes" id="UP000663856">
    <property type="component" value="Unassembled WGS sequence"/>
</dbReference>
<dbReference type="Proteomes" id="UP000681967">
    <property type="component" value="Unassembled WGS sequence"/>
</dbReference>
<reference evidence="1" key="1">
    <citation type="submission" date="2021-02" db="EMBL/GenBank/DDBJ databases">
        <authorList>
            <person name="Nowell W R."/>
        </authorList>
    </citation>
    <scope>NUCLEOTIDE SEQUENCE</scope>
</reference>
<evidence type="ECO:0000313" key="2">
    <source>
        <dbReference type="EMBL" id="CAF2060795.1"/>
    </source>
</evidence>
<sequence>MSNINTNKANFCITNTTCSSLKPESSITKVTSSSFIFADATETTMTVLPEVVNQTSINNALNINEDKELARISYFNGTKKYIFLANSYKKDFMGNLNLWQIQNAYTTIPL</sequence>